<feature type="region of interest" description="Disordered" evidence="1">
    <location>
        <begin position="1"/>
        <end position="93"/>
    </location>
</feature>
<proteinExistence type="predicted"/>
<protein>
    <submittedName>
        <fullName evidence="2">Uncharacterized protein</fullName>
    </submittedName>
</protein>
<evidence type="ECO:0000313" key="2">
    <source>
        <dbReference type="EMBL" id="QUC20538.1"/>
    </source>
</evidence>
<reference evidence="2" key="1">
    <citation type="submission" date="2020-03" db="EMBL/GenBank/DDBJ databases">
        <title>A mixture of massive structural variations and highly conserved coding sequences in Ustilaginoidea virens genome.</title>
        <authorList>
            <person name="Zhang K."/>
            <person name="Zhao Z."/>
            <person name="Zhang Z."/>
            <person name="Li Y."/>
            <person name="Hsiang T."/>
            <person name="Sun W."/>
        </authorList>
    </citation>
    <scope>NUCLEOTIDE SEQUENCE</scope>
    <source>
        <strain evidence="2">UV-8b</strain>
    </source>
</reference>
<evidence type="ECO:0000313" key="3">
    <source>
        <dbReference type="Proteomes" id="UP000027002"/>
    </source>
</evidence>
<feature type="compositionally biased region" description="Basic and acidic residues" evidence="1">
    <location>
        <begin position="25"/>
        <end position="43"/>
    </location>
</feature>
<dbReference type="RefSeq" id="XP_042998211.1">
    <property type="nucleotide sequence ID" value="XM_043142277.1"/>
</dbReference>
<accession>A0A8E5MHH6</accession>
<gene>
    <name evidence="2" type="ORF">UV8b_04779</name>
</gene>
<evidence type="ECO:0000256" key="1">
    <source>
        <dbReference type="SAM" id="MobiDB-lite"/>
    </source>
</evidence>
<dbReference type="KEGG" id="uvi:66065557"/>
<keyword evidence="3" id="KW-1185">Reference proteome</keyword>
<dbReference type="AlphaFoldDB" id="A0A8E5MHH6"/>
<sequence length="165" mass="17991">MRKEHGLDGQVGDSAQGSGLLRGVGEPRDEAEAFRRRQKDGPRGRQLVVRGYGPLRRGSILGDGLSRPAHAFARRGRLRHDGQGDDDGPDVSASEDTLVLVVRVVRVEMGPRPAGDLGGCFLGGSGRARVERFERQELVAQHGRLVMPVSSVPLARSKRKRERGR</sequence>
<organism evidence="2 3">
    <name type="scientific">Ustilaginoidea virens</name>
    <name type="common">Rice false smut fungus</name>
    <name type="synonym">Villosiclava virens</name>
    <dbReference type="NCBI Taxonomy" id="1159556"/>
    <lineage>
        <taxon>Eukaryota</taxon>
        <taxon>Fungi</taxon>
        <taxon>Dikarya</taxon>
        <taxon>Ascomycota</taxon>
        <taxon>Pezizomycotina</taxon>
        <taxon>Sordariomycetes</taxon>
        <taxon>Hypocreomycetidae</taxon>
        <taxon>Hypocreales</taxon>
        <taxon>Clavicipitaceae</taxon>
        <taxon>Ustilaginoidea</taxon>
    </lineage>
</organism>
<dbReference type="GeneID" id="66065557"/>
<dbReference type="Proteomes" id="UP000027002">
    <property type="component" value="Chromosome 4"/>
</dbReference>
<name>A0A8E5MHH6_USTVR</name>
<dbReference type="EMBL" id="CP072756">
    <property type="protein sequence ID" value="QUC20538.1"/>
    <property type="molecule type" value="Genomic_DNA"/>
</dbReference>